<reference evidence="1" key="1">
    <citation type="submission" date="2017-07" db="EMBL/GenBank/DDBJ databases">
        <title>Taro Niue Genome Assembly and Annotation.</title>
        <authorList>
            <person name="Atibalentja N."/>
            <person name="Keating K."/>
            <person name="Fields C.J."/>
        </authorList>
    </citation>
    <scope>NUCLEOTIDE SEQUENCE</scope>
    <source>
        <strain evidence="1">Niue_2</strain>
        <tissue evidence="1">Leaf</tissue>
    </source>
</reference>
<dbReference type="EMBL" id="NMUH01002391">
    <property type="protein sequence ID" value="MQL99676.1"/>
    <property type="molecule type" value="Genomic_DNA"/>
</dbReference>
<name>A0A843VX89_COLES</name>
<dbReference type="AlphaFoldDB" id="A0A843VX89"/>
<gene>
    <name evidence="1" type="ORF">Taro_032400</name>
</gene>
<accession>A0A843VX89</accession>
<evidence type="ECO:0000313" key="1">
    <source>
        <dbReference type="EMBL" id="MQL99676.1"/>
    </source>
</evidence>
<comment type="caution">
    <text evidence="1">The sequence shown here is derived from an EMBL/GenBank/DDBJ whole genome shotgun (WGS) entry which is preliminary data.</text>
</comment>
<dbReference type="Proteomes" id="UP000652761">
    <property type="component" value="Unassembled WGS sequence"/>
</dbReference>
<evidence type="ECO:0000313" key="2">
    <source>
        <dbReference type="Proteomes" id="UP000652761"/>
    </source>
</evidence>
<organism evidence="1 2">
    <name type="scientific">Colocasia esculenta</name>
    <name type="common">Wild taro</name>
    <name type="synonym">Arum esculentum</name>
    <dbReference type="NCBI Taxonomy" id="4460"/>
    <lineage>
        <taxon>Eukaryota</taxon>
        <taxon>Viridiplantae</taxon>
        <taxon>Streptophyta</taxon>
        <taxon>Embryophyta</taxon>
        <taxon>Tracheophyta</taxon>
        <taxon>Spermatophyta</taxon>
        <taxon>Magnoliopsida</taxon>
        <taxon>Liliopsida</taxon>
        <taxon>Araceae</taxon>
        <taxon>Aroideae</taxon>
        <taxon>Colocasieae</taxon>
        <taxon>Colocasia</taxon>
    </lineage>
</organism>
<proteinExistence type="predicted"/>
<sequence length="27" mass="2837">MGLQLCGLQCGCGATVGPFVHDCEIER</sequence>
<keyword evidence="2" id="KW-1185">Reference proteome</keyword>
<protein>
    <submittedName>
        <fullName evidence="1">Uncharacterized protein</fullName>
    </submittedName>
</protein>